<sequence length="586" mass="65170">MTILPLRRLFIERQVQPEMLSFTSTEEVVALFKIYFEKMNYQCNLLDPAFHTPSLVCSRSPFLLTTICAIASRFYTARPELNAKLSELSRKLAFSVPAQGYKSVEIVQAYLLNTLWGCGPVERYEQDRTWMLLGMAIRMATDLNLHRRTAVTSPDTAEGRARDREVHNRERTWIFCFCLDRSFSAQMGKPYTIKEDFIIRNASQWCRSPVAIPSDVSLAAYADLQRILTRSLDLLYSGTNSPSGLQLDSDYLLVITTMETQILAWQHEWVNGYNRSNESEYVAEYRMLSAKFYFNYAMLIVNSFGLQNALERSAVDIGHFFARCYSSAVACATVMRDEMGPRGYLRYAPDSNYVQLSYAVLSLLKLLRPEFKTFLDHESKIISMVNDVADILEQAAAAPLHTPALYSCFLRALISAKTEPSASNNMTQSQTPNGDADSASQDAQHAAPPNQHNGGMYGMGTFDPLAEFQFDSEMGPVADMSTFPPTMAPNPSEDHLGSMLTMDSILSASFWDSVLVPGYSNTMEGISGGFVYGAGGSGLITPRMGVSPLPSGFNTPSHNKGHADLTQQKIDVAFDNSHAQTQAVGV</sequence>
<protein>
    <submittedName>
        <fullName evidence="1">Uncharacterized protein</fullName>
    </submittedName>
</protein>
<proteinExistence type="predicted"/>
<accession>A0ACC1RVR7</accession>
<evidence type="ECO:0000313" key="1">
    <source>
        <dbReference type="EMBL" id="KAJ3526783.1"/>
    </source>
</evidence>
<keyword evidence="2" id="KW-1185">Reference proteome</keyword>
<evidence type="ECO:0000313" key="2">
    <source>
        <dbReference type="Proteomes" id="UP001148662"/>
    </source>
</evidence>
<name>A0ACC1RVR7_9APHY</name>
<gene>
    <name evidence="1" type="ORF">NM688_g8218</name>
</gene>
<comment type="caution">
    <text evidence="1">The sequence shown here is derived from an EMBL/GenBank/DDBJ whole genome shotgun (WGS) entry which is preliminary data.</text>
</comment>
<organism evidence="1 2">
    <name type="scientific">Phlebia brevispora</name>
    <dbReference type="NCBI Taxonomy" id="194682"/>
    <lineage>
        <taxon>Eukaryota</taxon>
        <taxon>Fungi</taxon>
        <taxon>Dikarya</taxon>
        <taxon>Basidiomycota</taxon>
        <taxon>Agaricomycotina</taxon>
        <taxon>Agaricomycetes</taxon>
        <taxon>Polyporales</taxon>
        <taxon>Meruliaceae</taxon>
        <taxon>Phlebia</taxon>
    </lineage>
</organism>
<dbReference type="Proteomes" id="UP001148662">
    <property type="component" value="Unassembled WGS sequence"/>
</dbReference>
<reference evidence="1" key="1">
    <citation type="submission" date="2022-07" db="EMBL/GenBank/DDBJ databases">
        <title>Genome Sequence of Phlebia brevispora.</title>
        <authorList>
            <person name="Buettner E."/>
        </authorList>
    </citation>
    <scope>NUCLEOTIDE SEQUENCE</scope>
    <source>
        <strain evidence="1">MPL23</strain>
    </source>
</reference>
<dbReference type="EMBL" id="JANHOG010002138">
    <property type="protein sequence ID" value="KAJ3526783.1"/>
    <property type="molecule type" value="Genomic_DNA"/>
</dbReference>